<organism evidence="19 20">
    <name type="scientific">Liparis tanakae</name>
    <name type="common">Tanaka's snailfish</name>
    <dbReference type="NCBI Taxonomy" id="230148"/>
    <lineage>
        <taxon>Eukaryota</taxon>
        <taxon>Metazoa</taxon>
        <taxon>Chordata</taxon>
        <taxon>Craniata</taxon>
        <taxon>Vertebrata</taxon>
        <taxon>Euteleostomi</taxon>
        <taxon>Actinopterygii</taxon>
        <taxon>Neopterygii</taxon>
        <taxon>Teleostei</taxon>
        <taxon>Neoteleostei</taxon>
        <taxon>Acanthomorphata</taxon>
        <taxon>Eupercaria</taxon>
        <taxon>Perciformes</taxon>
        <taxon>Cottioidei</taxon>
        <taxon>Cottales</taxon>
        <taxon>Liparidae</taxon>
        <taxon>Liparis</taxon>
    </lineage>
</organism>
<dbReference type="GO" id="GO:0005886">
    <property type="term" value="C:plasma membrane"/>
    <property type="evidence" value="ECO:0007669"/>
    <property type="project" value="TreeGrafter"/>
</dbReference>
<feature type="domain" description="SRCR" evidence="18">
    <location>
        <begin position="133"/>
        <end position="228"/>
    </location>
</feature>
<feature type="disulfide bond" evidence="15">
    <location>
        <begin position="99"/>
        <end position="109"/>
    </location>
</feature>
<evidence type="ECO:0000256" key="1">
    <source>
        <dbReference type="ARBA" id="ARBA00004167"/>
    </source>
</evidence>
<keyword evidence="4 16" id="KW-0812">Transmembrane</keyword>
<evidence type="ECO:0000256" key="12">
    <source>
        <dbReference type="ARBA" id="ARBA00058074"/>
    </source>
</evidence>
<sequence>MIFTTTEKLHFVYYLLLGLLSLPLLTECSKIRLVGPSRCSGRVEVYHEDGWGSVCDDHWSITNAEVVCRELNCGTVLESKTSAFFGEGDGRIWLDDVKCTGTEQSILKCPHRSMGDNDCGHGEDAGVICSDYVRVVNGSNRCSGRVEVQDNGHWKKLCGDDRSGNNADVVCREINCGPSVAQDKVPYFGEGPKLENVKSNCFGNESSFSQCTRQETTDICPAATVVCKHSRPIRLMNGTGRCSGRMEIYHDGQWGTICDDRWGMQEATVVCQELSCGSALSIKYNAHFGRGQGQVWLDDVDCTGHEKSLSDCPHRGFGEHDCDHNEDASVICSVVSPLRLVNGTDRCSGRVEVRHDNQWGTVCDDEWDIKDAEVVCRSMDCGTAQSSKNSAFFGQGQGDIWLDDVTCFGNETSLIHCRHPTLGENNCGHGEDAGVVCSGIILLITLLLTLFTLVSRQCLK</sequence>
<evidence type="ECO:0000256" key="9">
    <source>
        <dbReference type="ARBA" id="ARBA00023157"/>
    </source>
</evidence>
<feature type="disulfide bond" evidence="15">
    <location>
        <begin position="376"/>
        <end position="437"/>
    </location>
</feature>
<evidence type="ECO:0000256" key="11">
    <source>
        <dbReference type="ARBA" id="ARBA00023180"/>
    </source>
</evidence>
<dbReference type="SMART" id="SM00202">
    <property type="entry name" value="SR"/>
    <property type="match status" value="4"/>
</dbReference>
<dbReference type="PROSITE" id="PS50287">
    <property type="entry name" value="SRCR_2"/>
    <property type="match status" value="4"/>
</dbReference>
<feature type="disulfide bond" evidence="15">
    <location>
        <begin position="68"/>
        <end position="129"/>
    </location>
</feature>
<feature type="chain" id="PRO_5021449514" description="Soluble scavenger receptor cysteine-rich domain-containing protein SSC5D" evidence="17">
    <location>
        <begin position="29"/>
        <end position="460"/>
    </location>
</feature>
<dbReference type="PRINTS" id="PR00258">
    <property type="entry name" value="SPERACTRCPTR"/>
</dbReference>
<dbReference type="EMBL" id="SRLO01000038">
    <property type="protein sequence ID" value="TNN82561.1"/>
    <property type="molecule type" value="Genomic_DNA"/>
</dbReference>
<comment type="subunit">
    <text evidence="13">Interacts with LGALS1 and laminin.</text>
</comment>
<evidence type="ECO:0000256" key="6">
    <source>
        <dbReference type="ARBA" id="ARBA00022737"/>
    </source>
</evidence>
<feature type="domain" description="SRCR" evidence="18">
    <location>
        <begin position="338"/>
        <end position="438"/>
    </location>
</feature>
<feature type="disulfide bond" evidence="15">
    <location>
        <begin position="302"/>
        <end position="312"/>
    </location>
</feature>
<dbReference type="SUPFAM" id="SSF56487">
    <property type="entry name" value="SRCR-like"/>
    <property type="match status" value="4"/>
</dbReference>
<keyword evidence="11" id="KW-0325">Glycoprotein</keyword>
<evidence type="ECO:0000256" key="17">
    <source>
        <dbReference type="SAM" id="SignalP"/>
    </source>
</evidence>
<proteinExistence type="predicted"/>
<feature type="disulfide bond" evidence="15">
    <location>
        <begin position="201"/>
        <end position="211"/>
    </location>
</feature>
<keyword evidence="3" id="KW-0964">Secreted</keyword>
<keyword evidence="5 17" id="KW-0732">Signal</keyword>
<keyword evidence="20" id="KW-1185">Reference proteome</keyword>
<dbReference type="GO" id="GO:0031638">
    <property type="term" value="P:zymogen activation"/>
    <property type="evidence" value="ECO:0007669"/>
    <property type="project" value="TreeGrafter"/>
</dbReference>
<keyword evidence="8 16" id="KW-0472">Membrane</keyword>
<feature type="disulfide bond" evidence="15">
    <location>
        <begin position="55"/>
        <end position="119"/>
    </location>
</feature>
<feature type="disulfide bond" evidence="15">
    <location>
        <begin position="271"/>
        <end position="332"/>
    </location>
</feature>
<dbReference type="FunFam" id="3.10.250.10:FF:000016">
    <property type="entry name" value="Scavenger receptor cysteine-rich protein type 12"/>
    <property type="match status" value="1"/>
</dbReference>
<evidence type="ECO:0000256" key="7">
    <source>
        <dbReference type="ARBA" id="ARBA00022989"/>
    </source>
</evidence>
<dbReference type="InterPro" id="IPR001190">
    <property type="entry name" value="SRCR"/>
</dbReference>
<dbReference type="Pfam" id="PF00530">
    <property type="entry name" value="SRCR"/>
    <property type="match status" value="4"/>
</dbReference>
<dbReference type="AlphaFoldDB" id="A0A4Z2IXS3"/>
<comment type="subcellular location">
    <subcellularLocation>
        <location evidence="1">Membrane</location>
        <topology evidence="1">Single-pass membrane protein</topology>
    </subcellularLocation>
    <subcellularLocation>
        <location evidence="2">Secreted</location>
    </subcellularLocation>
</comment>
<accession>A0A4Z2IXS3</accession>
<evidence type="ECO:0000256" key="8">
    <source>
        <dbReference type="ARBA" id="ARBA00023136"/>
    </source>
</evidence>
<evidence type="ECO:0000256" key="4">
    <source>
        <dbReference type="ARBA" id="ARBA00022692"/>
    </source>
</evidence>
<feature type="domain" description="SRCR" evidence="18">
    <location>
        <begin position="233"/>
        <end position="333"/>
    </location>
</feature>
<reference evidence="19 20" key="1">
    <citation type="submission" date="2019-03" db="EMBL/GenBank/DDBJ databases">
        <title>First draft genome of Liparis tanakae, snailfish: a comprehensive survey of snailfish specific genes.</title>
        <authorList>
            <person name="Kim W."/>
            <person name="Song I."/>
            <person name="Jeong J.-H."/>
            <person name="Kim D."/>
            <person name="Kim S."/>
            <person name="Ryu S."/>
            <person name="Song J.Y."/>
            <person name="Lee S.K."/>
        </authorList>
    </citation>
    <scope>NUCLEOTIDE SEQUENCE [LARGE SCALE GENOMIC DNA]</scope>
    <source>
        <tissue evidence="19">Muscle</tissue>
    </source>
</reference>
<keyword evidence="7 16" id="KW-1133">Transmembrane helix</keyword>
<dbReference type="GO" id="GO:0004252">
    <property type="term" value="F:serine-type endopeptidase activity"/>
    <property type="evidence" value="ECO:0007669"/>
    <property type="project" value="TreeGrafter"/>
</dbReference>
<evidence type="ECO:0000256" key="5">
    <source>
        <dbReference type="ARBA" id="ARBA00022729"/>
    </source>
</evidence>
<evidence type="ECO:0000256" key="14">
    <source>
        <dbReference type="ARBA" id="ARBA00069168"/>
    </source>
</evidence>
<feature type="disulfide bond" evidence="15">
    <location>
        <begin position="258"/>
        <end position="322"/>
    </location>
</feature>
<evidence type="ECO:0000256" key="3">
    <source>
        <dbReference type="ARBA" id="ARBA00022525"/>
    </source>
</evidence>
<feature type="disulfide bond" evidence="15">
    <location>
        <begin position="407"/>
        <end position="417"/>
    </location>
</feature>
<dbReference type="FunFam" id="3.10.250.10:FF:000007">
    <property type="entry name" value="Soluble scavenger receptor cysteine-rich domain-containing protein SSC5D"/>
    <property type="match status" value="3"/>
</dbReference>
<evidence type="ECO:0000313" key="20">
    <source>
        <dbReference type="Proteomes" id="UP000314294"/>
    </source>
</evidence>
<keyword evidence="9 15" id="KW-1015">Disulfide bond</keyword>
<evidence type="ECO:0000256" key="15">
    <source>
        <dbReference type="PROSITE-ProRule" id="PRU00196"/>
    </source>
</evidence>
<dbReference type="OrthoDB" id="536948at2759"/>
<keyword evidence="6" id="KW-0677">Repeat</keyword>
<feature type="domain" description="SRCR" evidence="18">
    <location>
        <begin position="31"/>
        <end position="130"/>
    </location>
</feature>
<evidence type="ECO:0000313" key="19">
    <source>
        <dbReference type="EMBL" id="TNN82561.1"/>
    </source>
</evidence>
<dbReference type="InterPro" id="IPR036772">
    <property type="entry name" value="SRCR-like_dom_sf"/>
</dbReference>
<evidence type="ECO:0000256" key="16">
    <source>
        <dbReference type="SAM" id="Phobius"/>
    </source>
</evidence>
<dbReference type="PANTHER" id="PTHR48071">
    <property type="entry name" value="SRCR DOMAIN-CONTAINING PROTEIN"/>
    <property type="match status" value="1"/>
</dbReference>
<dbReference type="PANTHER" id="PTHR48071:SF15">
    <property type="entry name" value="SRCR DOMAIN-CONTAINING PROTEIN"/>
    <property type="match status" value="1"/>
</dbReference>
<evidence type="ECO:0000259" key="18">
    <source>
        <dbReference type="PROSITE" id="PS50287"/>
    </source>
</evidence>
<evidence type="ECO:0000256" key="2">
    <source>
        <dbReference type="ARBA" id="ARBA00004613"/>
    </source>
</evidence>
<dbReference type="GO" id="GO:0005615">
    <property type="term" value="C:extracellular space"/>
    <property type="evidence" value="ECO:0007669"/>
    <property type="project" value="TreeGrafter"/>
</dbReference>
<name>A0A4Z2IXS3_9TELE</name>
<keyword evidence="10" id="KW-0675">Receptor</keyword>
<dbReference type="Proteomes" id="UP000314294">
    <property type="component" value="Unassembled WGS sequence"/>
</dbReference>
<comment type="caution">
    <text evidence="19">The sequence shown here is derived from an EMBL/GenBank/DDBJ whole genome shotgun (WGS) entry which is preliminary data.</text>
</comment>
<comment type="function">
    <text evidence="12">Binds to extracellular matrix proteins. Binds to pathogen-associated molecular patterns (PAMPs) present on the cell walls of Gram-positive and Gram-negative bacteria and fungi, behaving as a pattern recognition receptor (PRR). Induces bacterial and fungal aggregation and subsequent inhibition of PAMP-induced cytokine release. Does not possess intrinsic bactericidal activity. May play a role in the innate defense and homeostasis of certain epithelial surfaces.</text>
</comment>
<feature type="disulfide bond" evidence="15">
    <location>
        <begin position="363"/>
        <end position="427"/>
    </location>
</feature>
<gene>
    <name evidence="19" type="primary">Dmbt1_3</name>
    <name evidence="19" type="ORF">EYF80_007079</name>
</gene>
<protein>
    <recommendedName>
        <fullName evidence="14">Soluble scavenger receptor cysteine-rich domain-containing protein SSC5D</fullName>
    </recommendedName>
</protein>
<feature type="transmembrane region" description="Helical" evidence="16">
    <location>
        <begin position="433"/>
        <end position="454"/>
    </location>
</feature>
<feature type="signal peptide" evidence="17">
    <location>
        <begin position="1"/>
        <end position="28"/>
    </location>
</feature>
<evidence type="ECO:0000256" key="13">
    <source>
        <dbReference type="ARBA" id="ARBA00064153"/>
    </source>
</evidence>
<dbReference type="Gene3D" id="3.10.250.10">
    <property type="entry name" value="SRCR-like domain"/>
    <property type="match status" value="4"/>
</dbReference>
<evidence type="ECO:0000256" key="10">
    <source>
        <dbReference type="ARBA" id="ARBA00023170"/>
    </source>
</evidence>
<comment type="caution">
    <text evidence="15">Lacks conserved residue(s) required for the propagation of feature annotation.</text>
</comment>